<dbReference type="CDD" id="cd05466">
    <property type="entry name" value="PBP2_LTTR_substrate"/>
    <property type="match status" value="1"/>
</dbReference>
<dbReference type="Pfam" id="PF00126">
    <property type="entry name" value="HTH_1"/>
    <property type="match status" value="1"/>
</dbReference>
<dbReference type="PROSITE" id="PS50931">
    <property type="entry name" value="HTH_LYSR"/>
    <property type="match status" value="1"/>
</dbReference>
<dbReference type="PANTHER" id="PTHR30126">
    <property type="entry name" value="HTH-TYPE TRANSCRIPTIONAL REGULATOR"/>
    <property type="match status" value="1"/>
</dbReference>
<dbReference type="Gene3D" id="3.40.190.290">
    <property type="match status" value="1"/>
</dbReference>
<dbReference type="GO" id="GO:0000976">
    <property type="term" value="F:transcription cis-regulatory region binding"/>
    <property type="evidence" value="ECO:0007669"/>
    <property type="project" value="TreeGrafter"/>
</dbReference>
<dbReference type="EMBL" id="QQOH01000001">
    <property type="protein sequence ID" value="RDE24578.1"/>
    <property type="molecule type" value="Genomic_DNA"/>
</dbReference>
<dbReference type="InterPro" id="IPR036390">
    <property type="entry name" value="WH_DNA-bd_sf"/>
</dbReference>
<dbReference type="InterPro" id="IPR036388">
    <property type="entry name" value="WH-like_DNA-bd_sf"/>
</dbReference>
<gene>
    <name evidence="6" type="ORF">DV711_03025</name>
</gene>
<reference evidence="6 7" key="1">
    <citation type="submission" date="2018-07" db="EMBL/GenBank/DDBJ databases">
        <title>Motiliproteus coralliicola sp. nov., a bacterium isolated from Coral.</title>
        <authorList>
            <person name="Wang G."/>
        </authorList>
    </citation>
    <scope>NUCLEOTIDE SEQUENCE [LARGE SCALE GENOMIC DNA]</scope>
    <source>
        <strain evidence="6 7">C34</strain>
    </source>
</reference>
<dbReference type="OrthoDB" id="8587655at2"/>
<evidence type="ECO:0000256" key="1">
    <source>
        <dbReference type="ARBA" id="ARBA00009437"/>
    </source>
</evidence>
<keyword evidence="7" id="KW-1185">Reference proteome</keyword>
<protein>
    <submittedName>
        <fullName evidence="6">LysR family transcriptional regulator</fullName>
    </submittedName>
</protein>
<evidence type="ECO:0000256" key="2">
    <source>
        <dbReference type="ARBA" id="ARBA00023015"/>
    </source>
</evidence>
<organism evidence="6 7">
    <name type="scientific">Motiliproteus coralliicola</name>
    <dbReference type="NCBI Taxonomy" id="2283196"/>
    <lineage>
        <taxon>Bacteria</taxon>
        <taxon>Pseudomonadati</taxon>
        <taxon>Pseudomonadota</taxon>
        <taxon>Gammaproteobacteria</taxon>
        <taxon>Oceanospirillales</taxon>
        <taxon>Oceanospirillaceae</taxon>
        <taxon>Motiliproteus</taxon>
    </lineage>
</organism>
<evidence type="ECO:0000313" key="6">
    <source>
        <dbReference type="EMBL" id="RDE24578.1"/>
    </source>
</evidence>
<keyword evidence="4" id="KW-0804">Transcription</keyword>
<dbReference type="InterPro" id="IPR005119">
    <property type="entry name" value="LysR_subst-bd"/>
</dbReference>
<dbReference type="Gene3D" id="1.10.10.10">
    <property type="entry name" value="Winged helix-like DNA-binding domain superfamily/Winged helix DNA-binding domain"/>
    <property type="match status" value="1"/>
</dbReference>
<name>A0A369WR45_9GAMM</name>
<dbReference type="Proteomes" id="UP000253769">
    <property type="component" value="Unassembled WGS sequence"/>
</dbReference>
<comment type="similarity">
    <text evidence="1">Belongs to the LysR transcriptional regulatory family.</text>
</comment>
<dbReference type="AlphaFoldDB" id="A0A369WR45"/>
<dbReference type="SUPFAM" id="SSF53850">
    <property type="entry name" value="Periplasmic binding protein-like II"/>
    <property type="match status" value="1"/>
</dbReference>
<dbReference type="RefSeq" id="WP_114694165.1">
    <property type="nucleotide sequence ID" value="NZ_QQOH01000001.1"/>
</dbReference>
<comment type="caution">
    <text evidence="6">The sequence shown here is derived from an EMBL/GenBank/DDBJ whole genome shotgun (WGS) entry which is preliminary data.</text>
</comment>
<dbReference type="SUPFAM" id="SSF46785">
    <property type="entry name" value="Winged helix' DNA-binding domain"/>
    <property type="match status" value="1"/>
</dbReference>
<evidence type="ECO:0000313" key="7">
    <source>
        <dbReference type="Proteomes" id="UP000253769"/>
    </source>
</evidence>
<dbReference type="GO" id="GO:0003700">
    <property type="term" value="F:DNA-binding transcription factor activity"/>
    <property type="evidence" value="ECO:0007669"/>
    <property type="project" value="InterPro"/>
</dbReference>
<dbReference type="PANTHER" id="PTHR30126:SF98">
    <property type="entry name" value="HTH-TYPE TRANSCRIPTIONAL ACTIVATOR BAUR"/>
    <property type="match status" value="1"/>
</dbReference>
<dbReference type="InterPro" id="IPR000847">
    <property type="entry name" value="LysR_HTH_N"/>
</dbReference>
<keyword evidence="2" id="KW-0805">Transcription regulation</keyword>
<accession>A0A369WR45</accession>
<feature type="domain" description="HTH lysR-type" evidence="5">
    <location>
        <begin position="13"/>
        <end position="70"/>
    </location>
</feature>
<dbReference type="Pfam" id="PF03466">
    <property type="entry name" value="LysR_substrate"/>
    <property type="match status" value="1"/>
</dbReference>
<sequence>MKRQPLTGQLADPDLKLLRVFKTVVECGGFSAAEVELNIGRSAISRQMADLETRLGMRLCQRGRSGFQLTEHGRLVYDATQELLIDLEKFRSNVNQAHSRLVGELVLSLTDNMITDTNSVIVKVLGEFHQREPEVTINLQVAAPNEVERAVIEGRANLGVAPYHHQLPGLNYQDLHQETSKLYCGANHPLFSMPDSQINMKLLTEYDFIVPGYAHVILLKEHFPELKGSATSYQVEGIATLILSGQYIGFLPEHYAAQWASSGQIRPVLPDSLNYQVPFKVITRKDAQPNLLRTAFLEALCGQPER</sequence>
<keyword evidence="3" id="KW-0238">DNA-binding</keyword>
<proteinExistence type="inferred from homology"/>
<evidence type="ECO:0000256" key="4">
    <source>
        <dbReference type="ARBA" id="ARBA00023163"/>
    </source>
</evidence>
<evidence type="ECO:0000259" key="5">
    <source>
        <dbReference type="PROSITE" id="PS50931"/>
    </source>
</evidence>
<evidence type="ECO:0000256" key="3">
    <source>
        <dbReference type="ARBA" id="ARBA00023125"/>
    </source>
</evidence>